<dbReference type="PANTHER" id="PTHR44858:SF1">
    <property type="entry name" value="UDP-N-ACETYLGLUCOSAMINE--PEPTIDE N-ACETYLGLUCOSAMINYLTRANSFERASE SPINDLY-RELATED"/>
    <property type="match status" value="1"/>
</dbReference>
<feature type="signal peptide" evidence="4">
    <location>
        <begin position="1"/>
        <end position="20"/>
    </location>
</feature>
<evidence type="ECO:0000313" key="6">
    <source>
        <dbReference type="Proteomes" id="UP000563426"/>
    </source>
</evidence>
<dbReference type="RefSeq" id="WP_171436690.1">
    <property type="nucleotide sequence ID" value="NZ_JABFJV010000154.1"/>
</dbReference>
<dbReference type="InterPro" id="IPR019734">
    <property type="entry name" value="TPR_rpt"/>
</dbReference>
<evidence type="ECO:0000313" key="5">
    <source>
        <dbReference type="EMBL" id="NOK36284.1"/>
    </source>
</evidence>
<dbReference type="Gene3D" id="1.25.40.10">
    <property type="entry name" value="Tetratricopeptide repeat domain"/>
    <property type="match status" value="2"/>
</dbReference>
<dbReference type="SUPFAM" id="SSF48452">
    <property type="entry name" value="TPR-like"/>
    <property type="match status" value="1"/>
</dbReference>
<name>A0A7Y4KNK6_9BACT</name>
<dbReference type="Pfam" id="PF13429">
    <property type="entry name" value="TPR_15"/>
    <property type="match status" value="1"/>
</dbReference>
<dbReference type="PROSITE" id="PS50005">
    <property type="entry name" value="TPR"/>
    <property type="match status" value="3"/>
</dbReference>
<dbReference type="SMART" id="SM00028">
    <property type="entry name" value="TPR"/>
    <property type="match status" value="4"/>
</dbReference>
<proteinExistence type="predicted"/>
<keyword evidence="1" id="KW-0677">Repeat</keyword>
<protein>
    <submittedName>
        <fullName evidence="5">Tetratricopeptide repeat protein</fullName>
    </submittedName>
</protein>
<evidence type="ECO:0000256" key="2">
    <source>
        <dbReference type="ARBA" id="ARBA00022803"/>
    </source>
</evidence>
<feature type="repeat" description="TPR" evidence="3">
    <location>
        <begin position="145"/>
        <end position="178"/>
    </location>
</feature>
<feature type="repeat" description="TPR" evidence="3">
    <location>
        <begin position="213"/>
        <end position="246"/>
    </location>
</feature>
<sequence length="403" mass="45269">MPRSLVCLVLLTLSVACRTAAPVAPDTVQLARTPAAAEWEKQLDAARFGPASPAQQQVFARIQKELEAAIQKNPADAHLHYLLGRVYFYGERDAEAGQEFDKALALAPDVAEYHYLKGYSLGFTQDSQGSIAELTRATELAPRTVKYWSSLGAALAAKEDKDKARDAFEHAIALDPEDAESSGFLGLMRLEEGNEAEALRWLAKTTPQQPRQPMLQYNIAQAYQNHGDHERALAHFQSAARDMPEDWRTLAKLVQEHEALKQFKERDAARARLVKLNDEGKVDSPFFVREQFQEGAAKVMVAEHFKLEGDWAVRYVFYVETPGATDTPVRWRLSLGSYAFTNEGRPEGAKERLFHFDGYEEDDSHLTFAFFDGEPSYEDTRKLAVAILRGEVKPVSGTRFNRE</sequence>
<dbReference type="InterPro" id="IPR011990">
    <property type="entry name" value="TPR-like_helical_dom_sf"/>
</dbReference>
<dbReference type="EMBL" id="JABFJV010000154">
    <property type="protein sequence ID" value="NOK36284.1"/>
    <property type="molecule type" value="Genomic_DNA"/>
</dbReference>
<evidence type="ECO:0000256" key="1">
    <source>
        <dbReference type="ARBA" id="ARBA00022737"/>
    </source>
</evidence>
<keyword evidence="6" id="KW-1185">Reference proteome</keyword>
<keyword evidence="4" id="KW-0732">Signal</keyword>
<comment type="caution">
    <text evidence="5">The sequence shown here is derived from an EMBL/GenBank/DDBJ whole genome shotgun (WGS) entry which is preliminary data.</text>
</comment>
<evidence type="ECO:0000256" key="4">
    <source>
        <dbReference type="SAM" id="SignalP"/>
    </source>
</evidence>
<keyword evidence="2 3" id="KW-0802">TPR repeat</keyword>
<dbReference type="InterPro" id="IPR050498">
    <property type="entry name" value="Ycf3"/>
</dbReference>
<dbReference type="PROSITE" id="PS51257">
    <property type="entry name" value="PROKAR_LIPOPROTEIN"/>
    <property type="match status" value="1"/>
</dbReference>
<gene>
    <name evidence="5" type="ORF">HMI49_24065</name>
</gene>
<organism evidence="5 6">
    <name type="scientific">Corallococcus exercitus</name>
    <dbReference type="NCBI Taxonomy" id="2316736"/>
    <lineage>
        <taxon>Bacteria</taxon>
        <taxon>Pseudomonadati</taxon>
        <taxon>Myxococcota</taxon>
        <taxon>Myxococcia</taxon>
        <taxon>Myxococcales</taxon>
        <taxon>Cystobacterineae</taxon>
        <taxon>Myxococcaceae</taxon>
        <taxon>Corallococcus</taxon>
    </lineage>
</organism>
<dbReference type="AlphaFoldDB" id="A0A7Y4KNK6"/>
<feature type="chain" id="PRO_5031307624" evidence="4">
    <location>
        <begin position="21"/>
        <end position="403"/>
    </location>
</feature>
<dbReference type="Pfam" id="PF14559">
    <property type="entry name" value="TPR_19"/>
    <property type="match status" value="1"/>
</dbReference>
<reference evidence="5 6" key="1">
    <citation type="submission" date="2020-05" db="EMBL/GenBank/DDBJ databases">
        <authorList>
            <person name="Whitworth D."/>
        </authorList>
    </citation>
    <scope>NUCLEOTIDE SEQUENCE [LARGE SCALE GENOMIC DNA]</scope>
    <source>
        <strain evidence="5 6">AB043B</strain>
    </source>
</reference>
<feature type="repeat" description="TPR" evidence="3">
    <location>
        <begin position="77"/>
        <end position="110"/>
    </location>
</feature>
<dbReference type="Proteomes" id="UP000563426">
    <property type="component" value="Unassembled WGS sequence"/>
</dbReference>
<dbReference type="PANTHER" id="PTHR44858">
    <property type="entry name" value="TETRATRICOPEPTIDE REPEAT PROTEIN 6"/>
    <property type="match status" value="1"/>
</dbReference>
<evidence type="ECO:0000256" key="3">
    <source>
        <dbReference type="PROSITE-ProRule" id="PRU00339"/>
    </source>
</evidence>
<accession>A0A7Y4KNK6</accession>